<keyword evidence="4" id="KW-1185">Reference proteome</keyword>
<dbReference type="Pfam" id="PF16003">
    <property type="entry name" value="DUF4776"/>
    <property type="match status" value="1"/>
</dbReference>
<protein>
    <recommendedName>
        <fullName evidence="2">DUF4776 domain-containing protein</fullName>
    </recommendedName>
</protein>
<dbReference type="Proteomes" id="UP000719412">
    <property type="component" value="Unassembled WGS sequence"/>
</dbReference>
<comment type="caution">
    <text evidence="3">The sequence shown here is derived from an EMBL/GenBank/DDBJ whole genome shotgun (WGS) entry which is preliminary data.</text>
</comment>
<name>A0A8J6HNS8_TENMO</name>
<dbReference type="PANTHER" id="PTHR39079">
    <property type="entry name" value="FI08034P-RELATED"/>
    <property type="match status" value="1"/>
</dbReference>
<feature type="region of interest" description="Disordered" evidence="1">
    <location>
        <begin position="141"/>
        <end position="166"/>
    </location>
</feature>
<reference evidence="3" key="1">
    <citation type="journal article" date="2020" name="J Insects Food Feed">
        <title>The yellow mealworm (Tenebrio molitor) genome: a resource for the emerging insects as food and feed industry.</title>
        <authorList>
            <person name="Eriksson T."/>
            <person name="Andere A."/>
            <person name="Kelstrup H."/>
            <person name="Emery V."/>
            <person name="Picard C."/>
        </authorList>
    </citation>
    <scope>NUCLEOTIDE SEQUENCE</scope>
    <source>
        <strain evidence="3">Stoneville</strain>
        <tissue evidence="3">Whole head</tissue>
    </source>
</reference>
<dbReference type="PANTHER" id="PTHR39079:SF1">
    <property type="entry name" value="GH11706P-RELATED"/>
    <property type="match status" value="1"/>
</dbReference>
<sequence length="645" mass="70223">MPPCGDNPCYPPPCGTNPCGMPPCYMPPCGDSPCPMSPCPYVTNPYLQNLLAYYSLATGNNDLLQICFGGPECPLTNASSPCQSPCESPRCPYETKQQAQSGVCGGTCSKPAPKTCKKPSPCYIPVNSACGNPSCPYGTKIDPQDAGSPGRRSRGLDDTAEHKEGDIEIRSDTRTDVDLAPCYPTTCKMKGGKLECDACKTNDTCGNLECPYAPKKTCYIKPPPCYVPPDDDACDNPDCPYAPKTCYSKSPPCGAPPCYPPPCGASPCPPSPCGTPPCPMMSPPCPYGLNPYLQSLLAYCLPLSICPDGTCPYPVRDLLQICFGGPECPLFRPPQPCIVEDKSVKDDICENPECPYAKGDDASKKDKQSIKEESPDGVEYTSDTRVEMDFRPCTAETCKSQGGELICSECPCGGGEAGGDNEVEYKSETRTDVDMAPCNKKTCSSKGGTLVCDVCPCADGGDGKKKKVGGRKKKRKSRNKYVYSIGDKYPGVQVGHRECVMPACNVPPGMGWLWNIFTPCMQLKPRRGWRPGAIAKTIAARIKKHREAQGLHMLELKDYRRGKKGYGTYESGTSVNIQPKPTLQIKKHDGCYWITMNPLKDPHTLVENESPYMDCTPMQFKIVKNKDKKTENENDEYRSCFSSWK</sequence>
<dbReference type="InterPro" id="IPR031949">
    <property type="entry name" value="DUF4776"/>
</dbReference>
<dbReference type="AlphaFoldDB" id="A0A8J6HNS8"/>
<evidence type="ECO:0000313" key="3">
    <source>
        <dbReference type="EMBL" id="KAH0822115.1"/>
    </source>
</evidence>
<feature type="compositionally biased region" description="Basic and acidic residues" evidence="1">
    <location>
        <begin position="154"/>
        <end position="166"/>
    </location>
</feature>
<organism evidence="3 4">
    <name type="scientific">Tenebrio molitor</name>
    <name type="common">Yellow mealworm beetle</name>
    <dbReference type="NCBI Taxonomy" id="7067"/>
    <lineage>
        <taxon>Eukaryota</taxon>
        <taxon>Metazoa</taxon>
        <taxon>Ecdysozoa</taxon>
        <taxon>Arthropoda</taxon>
        <taxon>Hexapoda</taxon>
        <taxon>Insecta</taxon>
        <taxon>Pterygota</taxon>
        <taxon>Neoptera</taxon>
        <taxon>Endopterygota</taxon>
        <taxon>Coleoptera</taxon>
        <taxon>Polyphaga</taxon>
        <taxon>Cucujiformia</taxon>
        <taxon>Tenebrionidae</taxon>
        <taxon>Tenebrio</taxon>
    </lineage>
</organism>
<feature type="compositionally biased region" description="Basic and acidic residues" evidence="1">
    <location>
        <begin position="359"/>
        <end position="374"/>
    </location>
</feature>
<evidence type="ECO:0000256" key="1">
    <source>
        <dbReference type="SAM" id="MobiDB-lite"/>
    </source>
</evidence>
<evidence type="ECO:0000259" key="2">
    <source>
        <dbReference type="Pfam" id="PF16003"/>
    </source>
</evidence>
<evidence type="ECO:0000313" key="4">
    <source>
        <dbReference type="Proteomes" id="UP000719412"/>
    </source>
</evidence>
<feature type="region of interest" description="Disordered" evidence="1">
    <location>
        <begin position="359"/>
        <end position="381"/>
    </location>
</feature>
<gene>
    <name evidence="3" type="ORF">GEV33_000676</name>
</gene>
<proteinExistence type="predicted"/>
<accession>A0A8J6HNS8</accession>
<feature type="domain" description="DUF4776" evidence="2">
    <location>
        <begin position="464"/>
        <end position="626"/>
    </location>
</feature>
<dbReference type="EMBL" id="JABDTM020004228">
    <property type="protein sequence ID" value="KAH0822115.1"/>
    <property type="molecule type" value="Genomic_DNA"/>
</dbReference>
<reference evidence="3" key="2">
    <citation type="submission" date="2021-08" db="EMBL/GenBank/DDBJ databases">
        <authorList>
            <person name="Eriksson T."/>
        </authorList>
    </citation>
    <scope>NUCLEOTIDE SEQUENCE</scope>
    <source>
        <strain evidence="3">Stoneville</strain>
        <tissue evidence="3">Whole head</tissue>
    </source>
</reference>